<evidence type="ECO:0000256" key="6">
    <source>
        <dbReference type="ARBA" id="ARBA00025799"/>
    </source>
</evidence>
<feature type="transmembrane region" description="Helical" evidence="7">
    <location>
        <begin position="36"/>
        <end position="56"/>
    </location>
</feature>
<sequence>MFEVTDFQKIGIGLTGFGITFLFLGVLLFFDRGLLALGNILFLAGLAFVIGLERTFRFFFQKHKLRGAFSFFGGIFIVIFGFPLIGIVIETYGFVLLFSGFFPVVINFLRRVPLLGTVLNLPGIGPFMDYLAGEKNRSIV</sequence>
<dbReference type="GO" id="GO:0000139">
    <property type="term" value="C:Golgi membrane"/>
    <property type="evidence" value="ECO:0007669"/>
    <property type="project" value="UniProtKB-SubCell"/>
</dbReference>
<dbReference type="GO" id="GO:0005783">
    <property type="term" value="C:endoplasmic reticulum"/>
    <property type="evidence" value="ECO:0007669"/>
    <property type="project" value="TreeGrafter"/>
</dbReference>
<dbReference type="PANTHER" id="PTHR21493:SF9">
    <property type="entry name" value="GOLGI TRANSPORT PROTEIN 1-RELATED"/>
    <property type="match status" value="1"/>
</dbReference>
<keyword evidence="3 7" id="KW-1133">Transmembrane helix</keyword>
<dbReference type="PANTHER" id="PTHR21493">
    <property type="entry name" value="CGI-141-RELATED/LIPASE CONTAINING PROTEIN"/>
    <property type="match status" value="1"/>
</dbReference>
<dbReference type="AlphaFoldDB" id="A0A2R5LFP9"/>
<dbReference type="GO" id="GO:0042147">
    <property type="term" value="P:retrograde transport, endosome to Golgi"/>
    <property type="evidence" value="ECO:0007669"/>
    <property type="project" value="InterPro"/>
</dbReference>
<dbReference type="GO" id="GO:0005829">
    <property type="term" value="C:cytosol"/>
    <property type="evidence" value="ECO:0007669"/>
    <property type="project" value="GOC"/>
</dbReference>
<keyword evidence="2 7" id="KW-0812">Transmembrane</keyword>
<keyword evidence="4" id="KW-0333">Golgi apparatus</keyword>
<comment type="similarity">
    <text evidence="6">Belongs to the GOT1 family.</text>
</comment>
<dbReference type="KEGG" id="oti:135394157"/>
<dbReference type="InterPro" id="IPR045176">
    <property type="entry name" value="Got1"/>
</dbReference>
<feature type="transmembrane region" description="Helical" evidence="7">
    <location>
        <begin position="91"/>
        <end position="109"/>
    </location>
</feature>
<evidence type="ECO:0000313" key="8">
    <source>
        <dbReference type="EMBL" id="MBY08340.1"/>
    </source>
</evidence>
<feature type="transmembrane region" description="Helical" evidence="7">
    <location>
        <begin position="12"/>
        <end position="30"/>
    </location>
</feature>
<accession>A0A2R5LFP9</accession>
<feature type="transmembrane region" description="Helical" evidence="7">
    <location>
        <begin position="68"/>
        <end position="85"/>
    </location>
</feature>
<dbReference type="RefSeq" id="XP_064480787.1">
    <property type="nucleotide sequence ID" value="XM_064624717.1"/>
</dbReference>
<dbReference type="InterPro" id="IPR007305">
    <property type="entry name" value="Vesicle_transpt_Got1/SFT2"/>
</dbReference>
<evidence type="ECO:0000256" key="1">
    <source>
        <dbReference type="ARBA" id="ARBA00004653"/>
    </source>
</evidence>
<evidence type="ECO:0000256" key="7">
    <source>
        <dbReference type="SAM" id="Phobius"/>
    </source>
</evidence>
<evidence type="ECO:0000256" key="4">
    <source>
        <dbReference type="ARBA" id="ARBA00023034"/>
    </source>
</evidence>
<organism evidence="8">
    <name type="scientific">Ornithodoros turicata</name>
    <dbReference type="NCBI Taxonomy" id="34597"/>
    <lineage>
        <taxon>Eukaryota</taxon>
        <taxon>Metazoa</taxon>
        <taxon>Ecdysozoa</taxon>
        <taxon>Arthropoda</taxon>
        <taxon>Chelicerata</taxon>
        <taxon>Arachnida</taxon>
        <taxon>Acari</taxon>
        <taxon>Parasitiformes</taxon>
        <taxon>Ixodida</taxon>
        <taxon>Ixodoidea</taxon>
        <taxon>Argasidae</taxon>
        <taxon>Ornithodorinae</taxon>
        <taxon>Ornithodoros</taxon>
    </lineage>
</organism>
<reference evidence="8" key="1">
    <citation type="submission" date="2018-03" db="EMBL/GenBank/DDBJ databases">
        <title>The relapsing fever spirochete Borrelia turicatae persists in the highly oxidative environment of its soft-bodied tick vector.</title>
        <authorList>
            <person name="Bourret T.J."/>
            <person name="Boyle W.K."/>
            <person name="Valenzuela J.G."/>
            <person name="Oliveira F."/>
            <person name="Lopez J.E."/>
        </authorList>
    </citation>
    <scope>NUCLEOTIDE SEQUENCE</scope>
    <source>
        <strain evidence="8">Kansas strain/isolate</strain>
        <tissue evidence="8">Salivary glands</tissue>
    </source>
</reference>
<evidence type="ECO:0000256" key="2">
    <source>
        <dbReference type="ARBA" id="ARBA00022692"/>
    </source>
</evidence>
<dbReference type="EMBL" id="GGLE01004214">
    <property type="protein sequence ID" value="MBY08340.1"/>
    <property type="molecule type" value="Transcribed_RNA"/>
</dbReference>
<dbReference type="GO" id="GO:0006888">
    <property type="term" value="P:endoplasmic reticulum to Golgi vesicle-mediated transport"/>
    <property type="evidence" value="ECO:0007669"/>
    <property type="project" value="InterPro"/>
</dbReference>
<keyword evidence="5 7" id="KW-0472">Membrane</keyword>
<evidence type="ECO:0000256" key="5">
    <source>
        <dbReference type="ARBA" id="ARBA00023136"/>
    </source>
</evidence>
<proteinExistence type="inferred from homology"/>
<dbReference type="Pfam" id="PF04178">
    <property type="entry name" value="Got1"/>
    <property type="match status" value="1"/>
</dbReference>
<name>A0A2R5LFP9_9ACAR</name>
<dbReference type="GeneID" id="135394157"/>
<protein>
    <submittedName>
        <fullName evidence="8">Putative vesicle transport protein got1b</fullName>
    </submittedName>
</protein>
<evidence type="ECO:0000256" key="3">
    <source>
        <dbReference type="ARBA" id="ARBA00022989"/>
    </source>
</evidence>
<comment type="subcellular location">
    <subcellularLocation>
        <location evidence="1">Golgi apparatus membrane</location>
        <topology evidence="1">Multi-pass membrane protein</topology>
    </subcellularLocation>
</comment>